<feature type="signal peptide" evidence="2">
    <location>
        <begin position="1"/>
        <end position="19"/>
    </location>
</feature>
<keyword evidence="6" id="KW-1185">Reference proteome</keyword>
<sequence length="611" mass="66928">MLNLIKWLATMQVVTAATASRECHPQGPIFPRPRNLTNSATFKLALAKLTYVLDAAVQGNIKAGWDTRNVSMSIGLVSLGQDEPSVPAWEYHHLASGNVNGTKLLDRNSLYLIGSVSKVITDAIFLRSGVNADDPITKYLPSLNDPTSEVSWKDITLKSLAAQLSGIPPNYGFSEYYYLHQYFEYLGFPPLNATSAYANCSITGLNNACSRSEFLTGIIRHLHPVSPPNARPVYSNIAYTLLVYAIQIFTDVPSYAQLLHDLISAPLNLSSTFPSGSPQINDSLAVIPPVYNNWGGDYGDHTPGGGLVSSLSDLSSFLHSILAHKIFSSETAVRAWLQPHSFSGSENSFVGMPWEIFRPPPELLFPNNEKGRHTVTINAKDGAAYGYRARIAVIDEYGVGVVVLTAGDIDALGSVYDAVLSTLLPAIDDVAREETTLEYVGTFVSNHTKNGTEAGGVMTATVNMMDDGSSLQLTNLNRNGKDMLKAMKDIWAVTLGVFLPALNAETTWRIYPAEVVTAATDGDGGDDWKKEVVREDWRIWWDVKPADAETELPGKGLSVSDCQTWSFADWLYYGNEPMDRVVFIKDKASREVLGVDLPFLRTELMKKVKSL</sequence>
<evidence type="ECO:0000256" key="1">
    <source>
        <dbReference type="ARBA" id="ARBA00038473"/>
    </source>
</evidence>
<feature type="chain" id="PRO_5042041476" evidence="2">
    <location>
        <begin position="20"/>
        <end position="611"/>
    </location>
</feature>
<reference evidence="5" key="2">
    <citation type="submission" date="2023-06" db="EMBL/GenBank/DDBJ databases">
        <authorList>
            <consortium name="Lawrence Berkeley National Laboratory"/>
            <person name="Haridas S."/>
            <person name="Hensen N."/>
            <person name="Bonometti L."/>
            <person name="Westerberg I."/>
            <person name="Brannstrom I.O."/>
            <person name="Guillou S."/>
            <person name="Cros-Aarteil S."/>
            <person name="Calhoun S."/>
            <person name="Kuo A."/>
            <person name="Mondo S."/>
            <person name="Pangilinan J."/>
            <person name="Riley R."/>
            <person name="Labutti K."/>
            <person name="Andreopoulos B."/>
            <person name="Lipzen A."/>
            <person name="Chen C."/>
            <person name="Yanf M."/>
            <person name="Daum C."/>
            <person name="Ng V."/>
            <person name="Clum A."/>
            <person name="Steindorff A."/>
            <person name="Ohm R."/>
            <person name="Martin F."/>
            <person name="Silar P."/>
            <person name="Natvig D."/>
            <person name="Lalanne C."/>
            <person name="Gautier V."/>
            <person name="Ament-Velasquez S.L."/>
            <person name="Kruys A."/>
            <person name="Hutchinson M.I."/>
            <person name="Powell A.J."/>
            <person name="Barry K."/>
            <person name="Miller A.N."/>
            <person name="Grigoriev I.V."/>
            <person name="Debuchy R."/>
            <person name="Gladieux P."/>
            <person name="Thoren M.H."/>
            <person name="Johannesson H."/>
        </authorList>
    </citation>
    <scope>NUCLEOTIDE SEQUENCE</scope>
    <source>
        <strain evidence="5">CBS 118394</strain>
    </source>
</reference>
<dbReference type="InterPro" id="IPR001466">
    <property type="entry name" value="Beta-lactam-related"/>
</dbReference>
<dbReference type="Pfam" id="PF00144">
    <property type="entry name" value="Beta-lactamase"/>
    <property type="match status" value="1"/>
</dbReference>
<evidence type="ECO:0000313" key="5">
    <source>
        <dbReference type="EMBL" id="KAK3316595.1"/>
    </source>
</evidence>
<evidence type="ECO:0000259" key="4">
    <source>
        <dbReference type="Pfam" id="PF26335"/>
    </source>
</evidence>
<comment type="caution">
    <text evidence="5">The sequence shown here is derived from an EMBL/GenBank/DDBJ whole genome shotgun (WGS) entry which is preliminary data.</text>
</comment>
<dbReference type="AlphaFoldDB" id="A0AAE0M2G2"/>
<gene>
    <name evidence="5" type="ORF">B0H66DRAFT_519611</name>
</gene>
<evidence type="ECO:0000313" key="6">
    <source>
        <dbReference type="Proteomes" id="UP001283341"/>
    </source>
</evidence>
<dbReference type="PANTHER" id="PTHR22935:SF95">
    <property type="entry name" value="BETA-LACTAMASE-LIKE 1-RELATED"/>
    <property type="match status" value="1"/>
</dbReference>
<comment type="similarity">
    <text evidence="1">Belongs to the beta-lactamase family.</text>
</comment>
<dbReference type="Proteomes" id="UP001283341">
    <property type="component" value="Unassembled WGS sequence"/>
</dbReference>
<dbReference type="SUPFAM" id="SSF56601">
    <property type="entry name" value="beta-lactamase/transpeptidase-like"/>
    <property type="match status" value="1"/>
</dbReference>
<dbReference type="PANTHER" id="PTHR22935">
    <property type="entry name" value="PENICILLIN-BINDING PROTEIN"/>
    <property type="match status" value="1"/>
</dbReference>
<proteinExistence type="inferred from homology"/>
<organism evidence="5 6">
    <name type="scientific">Apodospora peruviana</name>
    <dbReference type="NCBI Taxonomy" id="516989"/>
    <lineage>
        <taxon>Eukaryota</taxon>
        <taxon>Fungi</taxon>
        <taxon>Dikarya</taxon>
        <taxon>Ascomycota</taxon>
        <taxon>Pezizomycotina</taxon>
        <taxon>Sordariomycetes</taxon>
        <taxon>Sordariomycetidae</taxon>
        <taxon>Sordariales</taxon>
        <taxon>Lasiosphaeriaceae</taxon>
        <taxon>Apodospora</taxon>
    </lineage>
</organism>
<keyword evidence="2" id="KW-0732">Signal</keyword>
<dbReference type="InterPro" id="IPR051478">
    <property type="entry name" value="Beta-lactamase-like_AB/R"/>
</dbReference>
<feature type="domain" description="Beta-lactamase-related" evidence="3">
    <location>
        <begin position="97"/>
        <end position="408"/>
    </location>
</feature>
<dbReference type="Gene3D" id="3.40.710.10">
    <property type="entry name" value="DD-peptidase/beta-lactamase superfamily"/>
    <property type="match status" value="1"/>
</dbReference>
<dbReference type="InterPro" id="IPR012338">
    <property type="entry name" value="Beta-lactam/transpept-like"/>
</dbReference>
<protein>
    <submittedName>
        <fullName evidence="5">Beta-lactamase/transpeptidase-like protein</fullName>
    </submittedName>
</protein>
<name>A0AAE0M2G2_9PEZI</name>
<reference evidence="5" key="1">
    <citation type="journal article" date="2023" name="Mol. Phylogenet. Evol.">
        <title>Genome-scale phylogeny and comparative genomics of the fungal order Sordariales.</title>
        <authorList>
            <person name="Hensen N."/>
            <person name="Bonometti L."/>
            <person name="Westerberg I."/>
            <person name="Brannstrom I.O."/>
            <person name="Guillou S."/>
            <person name="Cros-Aarteil S."/>
            <person name="Calhoun S."/>
            <person name="Haridas S."/>
            <person name="Kuo A."/>
            <person name="Mondo S."/>
            <person name="Pangilinan J."/>
            <person name="Riley R."/>
            <person name="LaButti K."/>
            <person name="Andreopoulos B."/>
            <person name="Lipzen A."/>
            <person name="Chen C."/>
            <person name="Yan M."/>
            <person name="Daum C."/>
            <person name="Ng V."/>
            <person name="Clum A."/>
            <person name="Steindorff A."/>
            <person name="Ohm R.A."/>
            <person name="Martin F."/>
            <person name="Silar P."/>
            <person name="Natvig D.O."/>
            <person name="Lalanne C."/>
            <person name="Gautier V."/>
            <person name="Ament-Velasquez S.L."/>
            <person name="Kruys A."/>
            <person name="Hutchinson M.I."/>
            <person name="Powell A.J."/>
            <person name="Barry K."/>
            <person name="Miller A.N."/>
            <person name="Grigoriev I.V."/>
            <person name="Debuchy R."/>
            <person name="Gladieux P."/>
            <person name="Hiltunen Thoren M."/>
            <person name="Johannesson H."/>
        </authorList>
    </citation>
    <scope>NUCLEOTIDE SEQUENCE</scope>
    <source>
        <strain evidence="5">CBS 118394</strain>
    </source>
</reference>
<feature type="domain" description="Beta-lactamase-like ARB-00930-like C-terminal" evidence="4">
    <location>
        <begin position="431"/>
        <end position="607"/>
    </location>
</feature>
<accession>A0AAE0M2G2</accession>
<evidence type="ECO:0000259" key="3">
    <source>
        <dbReference type="Pfam" id="PF00144"/>
    </source>
</evidence>
<dbReference type="Pfam" id="PF26335">
    <property type="entry name" value="ARB_00930_C"/>
    <property type="match status" value="1"/>
</dbReference>
<dbReference type="EMBL" id="JAUEDM010000005">
    <property type="protein sequence ID" value="KAK3316595.1"/>
    <property type="molecule type" value="Genomic_DNA"/>
</dbReference>
<dbReference type="InterPro" id="IPR058664">
    <property type="entry name" value="ARB_00930-like_C"/>
</dbReference>
<evidence type="ECO:0000256" key="2">
    <source>
        <dbReference type="SAM" id="SignalP"/>
    </source>
</evidence>